<sequence length="198" mass="22293">MMTVVETDRIEMAESDNERTLDEMFEALERMPVPEGYKVEIVEGTLFMSPQRHVHWQIIRRIVRALEDTFGLDALVASDERIDFPGHLNGLAPDVAKLREGAQQDSRRLWSCEDVEFVAEVISRDTARNDYGPKKRAYATAEVPVYLIADPYVGRCHVYTQPKGGDYLVETTVAFGADVDLTGTPVDLTLATGQFPRD</sequence>
<dbReference type="Pfam" id="PF05685">
    <property type="entry name" value="Uma2"/>
    <property type="match status" value="1"/>
</dbReference>
<accession>A0A2S1Z070</accession>
<dbReference type="PANTHER" id="PTHR35400:SF3">
    <property type="entry name" value="SLL1072 PROTEIN"/>
    <property type="match status" value="1"/>
</dbReference>
<evidence type="ECO:0000313" key="5">
    <source>
        <dbReference type="Proteomes" id="UP000265354"/>
    </source>
</evidence>
<gene>
    <name evidence="2" type="ORF">DDQ41_13445</name>
    <name evidence="3" type="ORF">SSP531S_46930</name>
</gene>
<dbReference type="InterPro" id="IPR012296">
    <property type="entry name" value="Nuclease_put_TT1808"/>
</dbReference>
<dbReference type="InterPro" id="IPR008538">
    <property type="entry name" value="Uma2"/>
</dbReference>
<dbReference type="KEGG" id="sspo:DDQ41_13445"/>
<dbReference type="AlphaFoldDB" id="A0A2S1Z070"/>
<dbReference type="EMBL" id="CP029254">
    <property type="protein sequence ID" value="AWK09751.1"/>
    <property type="molecule type" value="Genomic_DNA"/>
</dbReference>
<dbReference type="OrthoDB" id="4316356at2"/>
<dbReference type="InterPro" id="IPR011335">
    <property type="entry name" value="Restrct_endonuc-II-like"/>
</dbReference>
<evidence type="ECO:0000313" key="4">
    <source>
        <dbReference type="Proteomes" id="UP000245051"/>
    </source>
</evidence>
<dbReference type="SUPFAM" id="SSF52980">
    <property type="entry name" value="Restriction endonuclease-like"/>
    <property type="match status" value="1"/>
</dbReference>
<name>A0A2S1Z070_9ACTN</name>
<dbReference type="EMBL" id="BGZL01000016">
    <property type="protein sequence ID" value="GBQ03223.1"/>
    <property type="molecule type" value="Genomic_DNA"/>
</dbReference>
<protein>
    <recommendedName>
        <fullName evidence="1">Putative restriction endonuclease domain-containing protein</fullName>
    </recommendedName>
</protein>
<evidence type="ECO:0000259" key="1">
    <source>
        <dbReference type="Pfam" id="PF05685"/>
    </source>
</evidence>
<feature type="domain" description="Putative restriction endonuclease" evidence="1">
    <location>
        <begin position="25"/>
        <end position="191"/>
    </location>
</feature>
<dbReference type="Proteomes" id="UP000245051">
    <property type="component" value="Chromosome"/>
</dbReference>
<dbReference type="Gene3D" id="3.90.1570.10">
    <property type="entry name" value="tt1808, chain A"/>
    <property type="match status" value="1"/>
</dbReference>
<evidence type="ECO:0000313" key="2">
    <source>
        <dbReference type="EMBL" id="AWK09751.1"/>
    </source>
</evidence>
<proteinExistence type="predicted"/>
<dbReference type="Proteomes" id="UP000265354">
    <property type="component" value="Unassembled WGS sequence"/>
</dbReference>
<dbReference type="PANTHER" id="PTHR35400">
    <property type="entry name" value="SLR1083 PROTEIN"/>
    <property type="match status" value="1"/>
</dbReference>
<dbReference type="CDD" id="cd06260">
    <property type="entry name" value="DUF820-like"/>
    <property type="match status" value="1"/>
</dbReference>
<keyword evidence="4" id="KW-1185">Reference proteome</keyword>
<reference evidence="3 5" key="2">
    <citation type="submission" date="2018-07" db="EMBL/GenBank/DDBJ databases">
        <title>Whole Genome Shotgun Sequence of Streptomyces spongiicola strain 531S.</title>
        <authorList>
            <person name="Dohra H."/>
            <person name="Kodani S."/>
        </authorList>
    </citation>
    <scope>NUCLEOTIDE SEQUENCE [LARGE SCALE GENOMIC DNA]</scope>
    <source>
        <strain evidence="3 5">531S</strain>
    </source>
</reference>
<organism evidence="3 5">
    <name type="scientific">Streptomyces spongiicola</name>
    <dbReference type="NCBI Taxonomy" id="1690221"/>
    <lineage>
        <taxon>Bacteria</taxon>
        <taxon>Bacillati</taxon>
        <taxon>Actinomycetota</taxon>
        <taxon>Actinomycetes</taxon>
        <taxon>Kitasatosporales</taxon>
        <taxon>Streptomycetaceae</taxon>
        <taxon>Streptomyces</taxon>
    </lineage>
</organism>
<evidence type="ECO:0000313" key="3">
    <source>
        <dbReference type="EMBL" id="GBQ03223.1"/>
    </source>
</evidence>
<reference evidence="2 4" key="1">
    <citation type="submission" date="2018-05" db="EMBL/GenBank/DDBJ databases">
        <title>Complete genome sequence of the Type Strain of Streptomyces spongiicola HNM0071, the producer of staurosporine.</title>
        <authorList>
            <person name="Zhou S."/>
            <person name="Huang X."/>
        </authorList>
    </citation>
    <scope>NUCLEOTIDE SEQUENCE [LARGE SCALE GENOMIC DNA]</scope>
    <source>
        <strain evidence="2 4">HNM0071</strain>
    </source>
</reference>